<feature type="transmembrane region" description="Helical" evidence="19">
    <location>
        <begin position="55"/>
        <end position="74"/>
    </location>
</feature>
<comment type="similarity">
    <text evidence="5 18">Belongs to the CDS family.</text>
</comment>
<evidence type="ECO:0000256" key="3">
    <source>
        <dbReference type="ARBA" id="ARBA00005119"/>
    </source>
</evidence>
<organism evidence="20 21">
    <name type="scientific">Saezia sanguinis</name>
    <dbReference type="NCBI Taxonomy" id="1965230"/>
    <lineage>
        <taxon>Bacteria</taxon>
        <taxon>Pseudomonadati</taxon>
        <taxon>Pseudomonadota</taxon>
        <taxon>Betaproteobacteria</taxon>
        <taxon>Burkholderiales</taxon>
        <taxon>Saeziaceae</taxon>
        <taxon>Saezia</taxon>
    </lineage>
</organism>
<evidence type="ECO:0000256" key="15">
    <source>
        <dbReference type="ARBA" id="ARBA00023136"/>
    </source>
</evidence>
<dbReference type="EC" id="2.7.7.41" evidence="6 18"/>
<evidence type="ECO:0000256" key="12">
    <source>
        <dbReference type="ARBA" id="ARBA00022695"/>
    </source>
</evidence>
<feature type="transmembrane region" description="Helical" evidence="19">
    <location>
        <begin position="80"/>
        <end position="101"/>
    </location>
</feature>
<reference evidence="20 21" key="1">
    <citation type="submission" date="2018-01" db="EMBL/GenBank/DDBJ databases">
        <title>Saezia sanguinis gen. nov., sp. nov., in the order Burkholderiales isolated from human blood.</title>
        <authorList>
            <person name="Medina-Pascual M.J."/>
            <person name="Valdezate S."/>
            <person name="Monzon S."/>
            <person name="Cuesta I."/>
            <person name="Carrasco G."/>
            <person name="Villalon P."/>
            <person name="Saez-Nieto J.A."/>
        </authorList>
    </citation>
    <scope>NUCLEOTIDE SEQUENCE [LARGE SCALE GENOMIC DNA]</scope>
    <source>
        <strain evidence="20 21">CNM695-12</strain>
    </source>
</reference>
<dbReference type="GO" id="GO:0005886">
    <property type="term" value="C:plasma membrane"/>
    <property type="evidence" value="ECO:0007669"/>
    <property type="project" value="UniProtKB-SubCell"/>
</dbReference>
<evidence type="ECO:0000256" key="1">
    <source>
        <dbReference type="ARBA" id="ARBA00001698"/>
    </source>
</evidence>
<keyword evidence="10 18" id="KW-0808">Transferase</keyword>
<keyword evidence="9" id="KW-0444">Lipid biosynthesis</keyword>
<feature type="transmembrane region" description="Helical" evidence="19">
    <location>
        <begin position="113"/>
        <end position="130"/>
    </location>
</feature>
<dbReference type="UniPathway" id="UPA00557">
    <property type="reaction ID" value="UER00614"/>
</dbReference>
<evidence type="ECO:0000256" key="8">
    <source>
        <dbReference type="ARBA" id="ARBA00022475"/>
    </source>
</evidence>
<keyword evidence="12 18" id="KW-0548">Nucleotidyltransferase</keyword>
<feature type="transmembrane region" description="Helical" evidence="19">
    <location>
        <begin position="5"/>
        <end position="21"/>
    </location>
</feature>
<keyword evidence="21" id="KW-1185">Reference proteome</keyword>
<comment type="catalytic activity">
    <reaction evidence="1 18">
        <text>a 1,2-diacyl-sn-glycero-3-phosphate + CTP + H(+) = a CDP-1,2-diacyl-sn-glycerol + diphosphate</text>
        <dbReference type="Rhea" id="RHEA:16229"/>
        <dbReference type="ChEBI" id="CHEBI:15378"/>
        <dbReference type="ChEBI" id="CHEBI:33019"/>
        <dbReference type="ChEBI" id="CHEBI:37563"/>
        <dbReference type="ChEBI" id="CHEBI:58332"/>
        <dbReference type="ChEBI" id="CHEBI:58608"/>
        <dbReference type="EC" id="2.7.7.41"/>
    </reaction>
</comment>
<dbReference type="PROSITE" id="PS01315">
    <property type="entry name" value="CDS"/>
    <property type="match status" value="1"/>
</dbReference>
<dbReference type="GO" id="GO:0004605">
    <property type="term" value="F:phosphatidate cytidylyltransferase activity"/>
    <property type="evidence" value="ECO:0007669"/>
    <property type="project" value="UniProtKB-EC"/>
</dbReference>
<sequence length="287" mass="31005">MLKQRLITAIVLLIVFVAALLAPRAEFFGALTLVFVAIGGWEWSRLNGIPGAGAYVLALLVALLCAALWFGGWIAYLNGWVWIGVAVVWVGGAPIVLRGGASTWLAIPKTVRWVLGIFVLCMAWAAIWKAKLIGNNFLLSALVLVWVADSGAYFSGKVFGKHKLAPSISPGKSWEGAIGGLLAVMLVATLWIYFDRWYLATYPMTGAGSLYTMLLQNWSWWGLLVAVIFLTVMSVVGDLTESLMKRSVGIKDSSQILPGHGGILDRTDALLPVLPLSMALVQFSALI</sequence>
<evidence type="ECO:0000313" key="20">
    <source>
        <dbReference type="EMBL" id="RUS68014.1"/>
    </source>
</evidence>
<comment type="subcellular location">
    <subcellularLocation>
        <location evidence="2">Cell membrane</location>
        <topology evidence="2">Multi-pass membrane protein</topology>
    </subcellularLocation>
</comment>
<evidence type="ECO:0000256" key="5">
    <source>
        <dbReference type="ARBA" id="ARBA00010185"/>
    </source>
</evidence>
<evidence type="ECO:0000256" key="16">
    <source>
        <dbReference type="ARBA" id="ARBA00023209"/>
    </source>
</evidence>
<comment type="caution">
    <text evidence="20">The sequence shown here is derived from an EMBL/GenBank/DDBJ whole genome shotgun (WGS) entry which is preliminary data.</text>
</comment>
<dbReference type="AlphaFoldDB" id="A0A433SH73"/>
<protein>
    <recommendedName>
        <fullName evidence="7 18">Phosphatidate cytidylyltransferase</fullName>
        <ecNumber evidence="6 18">2.7.7.41</ecNumber>
    </recommendedName>
</protein>
<dbReference type="PANTHER" id="PTHR46382">
    <property type="entry name" value="PHOSPHATIDATE CYTIDYLYLTRANSFERASE"/>
    <property type="match status" value="1"/>
</dbReference>
<dbReference type="RefSeq" id="WP_126977836.1">
    <property type="nucleotide sequence ID" value="NZ_PQSP01000001.1"/>
</dbReference>
<dbReference type="OrthoDB" id="9799199at2"/>
<evidence type="ECO:0000256" key="11">
    <source>
        <dbReference type="ARBA" id="ARBA00022692"/>
    </source>
</evidence>
<feature type="transmembrane region" description="Helical" evidence="19">
    <location>
        <begin position="136"/>
        <end position="155"/>
    </location>
</feature>
<evidence type="ECO:0000256" key="6">
    <source>
        <dbReference type="ARBA" id="ARBA00012487"/>
    </source>
</evidence>
<dbReference type="Proteomes" id="UP000286947">
    <property type="component" value="Unassembled WGS sequence"/>
</dbReference>
<keyword evidence="16" id="KW-0594">Phospholipid biosynthesis</keyword>
<evidence type="ECO:0000256" key="13">
    <source>
        <dbReference type="ARBA" id="ARBA00022989"/>
    </source>
</evidence>
<evidence type="ECO:0000313" key="21">
    <source>
        <dbReference type="Proteomes" id="UP000286947"/>
    </source>
</evidence>
<proteinExistence type="inferred from homology"/>
<evidence type="ECO:0000256" key="2">
    <source>
        <dbReference type="ARBA" id="ARBA00004651"/>
    </source>
</evidence>
<dbReference type="PANTHER" id="PTHR46382:SF1">
    <property type="entry name" value="PHOSPHATIDATE CYTIDYLYLTRANSFERASE"/>
    <property type="match status" value="1"/>
</dbReference>
<keyword evidence="11 18" id="KW-0812">Transmembrane</keyword>
<keyword evidence="14" id="KW-0443">Lipid metabolism</keyword>
<name>A0A433SH73_9BURK</name>
<feature type="transmembrane region" description="Helical" evidence="19">
    <location>
        <begin position="176"/>
        <end position="194"/>
    </location>
</feature>
<keyword evidence="8" id="KW-1003">Cell membrane</keyword>
<comment type="pathway">
    <text evidence="3 18">Phospholipid metabolism; CDP-diacylglycerol biosynthesis; CDP-diacylglycerol from sn-glycerol 3-phosphate: step 3/3.</text>
</comment>
<evidence type="ECO:0000256" key="9">
    <source>
        <dbReference type="ARBA" id="ARBA00022516"/>
    </source>
</evidence>
<evidence type="ECO:0000256" key="18">
    <source>
        <dbReference type="RuleBase" id="RU003938"/>
    </source>
</evidence>
<evidence type="ECO:0000256" key="19">
    <source>
        <dbReference type="SAM" id="Phobius"/>
    </source>
</evidence>
<keyword evidence="15 19" id="KW-0472">Membrane</keyword>
<dbReference type="Pfam" id="PF01148">
    <property type="entry name" value="CTP_transf_1"/>
    <property type="match status" value="1"/>
</dbReference>
<dbReference type="InterPro" id="IPR000374">
    <property type="entry name" value="PC_trans"/>
</dbReference>
<keyword evidence="13 19" id="KW-1133">Transmembrane helix</keyword>
<evidence type="ECO:0000256" key="4">
    <source>
        <dbReference type="ARBA" id="ARBA00005189"/>
    </source>
</evidence>
<evidence type="ECO:0000256" key="10">
    <source>
        <dbReference type="ARBA" id="ARBA00022679"/>
    </source>
</evidence>
<keyword evidence="17" id="KW-1208">Phospholipid metabolism</keyword>
<accession>A0A433SH73</accession>
<evidence type="ECO:0000256" key="7">
    <source>
        <dbReference type="ARBA" id="ARBA00019373"/>
    </source>
</evidence>
<feature type="transmembrane region" description="Helical" evidence="19">
    <location>
        <begin position="218"/>
        <end position="237"/>
    </location>
</feature>
<dbReference type="GO" id="GO:0016024">
    <property type="term" value="P:CDP-diacylglycerol biosynthetic process"/>
    <property type="evidence" value="ECO:0007669"/>
    <property type="project" value="UniProtKB-UniPathway"/>
</dbReference>
<comment type="pathway">
    <text evidence="4">Lipid metabolism.</text>
</comment>
<evidence type="ECO:0000256" key="17">
    <source>
        <dbReference type="ARBA" id="ARBA00023264"/>
    </source>
</evidence>
<dbReference type="EMBL" id="PQSP01000001">
    <property type="protein sequence ID" value="RUS68014.1"/>
    <property type="molecule type" value="Genomic_DNA"/>
</dbReference>
<feature type="transmembrane region" description="Helical" evidence="19">
    <location>
        <begin position="27"/>
        <end position="43"/>
    </location>
</feature>
<gene>
    <name evidence="20" type="primary">cdsA_1</name>
    <name evidence="20" type="ORF">CUZ56_00497</name>
</gene>
<evidence type="ECO:0000256" key="14">
    <source>
        <dbReference type="ARBA" id="ARBA00023098"/>
    </source>
</evidence>